<dbReference type="Proteomes" id="UP000823896">
    <property type="component" value="Unassembled WGS sequence"/>
</dbReference>
<feature type="chain" id="PRO_5038669734" description="Lipoprotein" evidence="1">
    <location>
        <begin position="23"/>
        <end position="142"/>
    </location>
</feature>
<dbReference type="PROSITE" id="PS51257">
    <property type="entry name" value="PROKAR_LIPOPROTEIN"/>
    <property type="match status" value="1"/>
</dbReference>
<accession>A0A9D2NS36</accession>
<organism evidence="2 3">
    <name type="scientific">Candidatus Merdibacter merdavium</name>
    <dbReference type="NCBI Taxonomy" id="2838692"/>
    <lineage>
        <taxon>Bacteria</taxon>
        <taxon>Bacillati</taxon>
        <taxon>Bacillota</taxon>
        <taxon>Erysipelotrichia</taxon>
        <taxon>Erysipelotrichales</taxon>
        <taxon>Erysipelotrichaceae</taxon>
        <taxon>Merdibacter</taxon>
    </lineage>
</organism>
<gene>
    <name evidence="2" type="ORF">H9702_04850</name>
</gene>
<comment type="caution">
    <text evidence="2">The sequence shown here is derived from an EMBL/GenBank/DDBJ whole genome shotgun (WGS) entry which is preliminary data.</text>
</comment>
<name>A0A9D2NS36_9FIRM</name>
<protein>
    <recommendedName>
        <fullName evidence="4">Lipoprotein</fullName>
    </recommendedName>
</protein>
<reference evidence="2" key="1">
    <citation type="journal article" date="2021" name="PeerJ">
        <title>Extensive microbial diversity within the chicken gut microbiome revealed by metagenomics and culture.</title>
        <authorList>
            <person name="Gilroy R."/>
            <person name="Ravi A."/>
            <person name="Getino M."/>
            <person name="Pursley I."/>
            <person name="Horton D.L."/>
            <person name="Alikhan N.F."/>
            <person name="Baker D."/>
            <person name="Gharbi K."/>
            <person name="Hall N."/>
            <person name="Watson M."/>
            <person name="Adriaenssens E.M."/>
            <person name="Foster-Nyarko E."/>
            <person name="Jarju S."/>
            <person name="Secka A."/>
            <person name="Antonio M."/>
            <person name="Oren A."/>
            <person name="Chaudhuri R.R."/>
            <person name="La Ragione R."/>
            <person name="Hildebrand F."/>
            <person name="Pallen M.J."/>
        </authorList>
    </citation>
    <scope>NUCLEOTIDE SEQUENCE</scope>
    <source>
        <strain evidence="2">CHK187-11901</strain>
    </source>
</reference>
<reference evidence="2" key="2">
    <citation type="submission" date="2021-04" db="EMBL/GenBank/DDBJ databases">
        <authorList>
            <person name="Gilroy R."/>
        </authorList>
    </citation>
    <scope>NUCLEOTIDE SEQUENCE</scope>
    <source>
        <strain evidence="2">CHK187-11901</strain>
    </source>
</reference>
<evidence type="ECO:0000313" key="3">
    <source>
        <dbReference type="Proteomes" id="UP000823896"/>
    </source>
</evidence>
<proteinExistence type="predicted"/>
<evidence type="ECO:0000313" key="2">
    <source>
        <dbReference type="EMBL" id="HJC36443.1"/>
    </source>
</evidence>
<keyword evidence="1" id="KW-0732">Signal</keyword>
<sequence length="142" mass="16388">MNKKTIAALISAMILLCACQRAPDVFTTENFVSARYEQEDFTQVMELLRQEAAHATGSRDIRNVIYTGDEASFYIGTEDAQTETESEWMLFLVQFEDKQDEDWYFMFQRRPHRDWSFGDGDCGPAGAYLRIPKELLPAILRS</sequence>
<dbReference type="EMBL" id="DWWM01000029">
    <property type="protein sequence ID" value="HJC36443.1"/>
    <property type="molecule type" value="Genomic_DNA"/>
</dbReference>
<evidence type="ECO:0000256" key="1">
    <source>
        <dbReference type="SAM" id="SignalP"/>
    </source>
</evidence>
<evidence type="ECO:0008006" key="4">
    <source>
        <dbReference type="Google" id="ProtNLM"/>
    </source>
</evidence>
<dbReference type="AlphaFoldDB" id="A0A9D2NS36"/>
<feature type="signal peptide" evidence="1">
    <location>
        <begin position="1"/>
        <end position="22"/>
    </location>
</feature>